<evidence type="ECO:0000256" key="2">
    <source>
        <dbReference type="SAM" id="SignalP"/>
    </source>
</evidence>
<name>H0E0C9_9ACTN</name>
<evidence type="ECO:0000313" key="3">
    <source>
        <dbReference type="EMBL" id="EHN12932.1"/>
    </source>
</evidence>
<dbReference type="AlphaFoldDB" id="H0E0C9"/>
<dbReference type="EMBL" id="AGUD01000006">
    <property type="protein sequence ID" value="EHN12932.1"/>
    <property type="molecule type" value="Genomic_DNA"/>
</dbReference>
<reference evidence="3 4" key="1">
    <citation type="journal article" date="2013" name="Biodegradation">
        <title>Quantitative proteomic analysis of ibuprofen-degrading Patulibacter sp. strain I11.</title>
        <authorList>
            <person name="Almeida B."/>
            <person name="Kjeldal H."/>
            <person name="Lolas I."/>
            <person name="Knudsen A.D."/>
            <person name="Carvalho G."/>
            <person name="Nielsen K.L."/>
            <person name="Barreto Crespo M.T."/>
            <person name="Stensballe A."/>
            <person name="Nielsen J.L."/>
        </authorList>
    </citation>
    <scope>NUCLEOTIDE SEQUENCE [LARGE SCALE GENOMIC DNA]</scope>
    <source>
        <strain evidence="3 4">I11</strain>
    </source>
</reference>
<evidence type="ECO:0000313" key="4">
    <source>
        <dbReference type="Proteomes" id="UP000005143"/>
    </source>
</evidence>
<evidence type="ECO:0000256" key="1">
    <source>
        <dbReference type="SAM" id="MobiDB-lite"/>
    </source>
</evidence>
<dbReference type="PROSITE" id="PS51318">
    <property type="entry name" value="TAT"/>
    <property type="match status" value="1"/>
</dbReference>
<dbReference type="OrthoDB" id="9806238at2"/>
<gene>
    <name evidence="3" type="ORF">PAI11_02370</name>
</gene>
<dbReference type="InterPro" id="IPR006311">
    <property type="entry name" value="TAT_signal"/>
</dbReference>
<feature type="region of interest" description="Disordered" evidence="1">
    <location>
        <begin position="220"/>
        <end position="243"/>
    </location>
</feature>
<sequence>MSSRTSLLAVAVLATLASTTAASAASPRITAPAADAAVTGSAVAVSVSAPAGRKATRVLLNGRSVTFLLRAERGRLRGRLTTGRRMLRYGRNKLVVAELVDGKRVVRQVRHFFLLRRDGGAARVTIGRGVPLRARIRVHPRVVRARRAEPGRRVRAWLNGNEVTRDVTKLSRTRYSVSLSATHGLRFGINRLRVRVVGAHAGRVVSIDRRFRVRRDRPLASAGRDRGTHPGARVRLGGSAKPAHGGTVLRHRWTLVERPSGSSARVLGATRAHPAIVPDVPGRYVLRQHVSERRRVGGSLRTTGGTAVDHVAVTASPSSALLPVTVNAFPVEPRGITIGDRFFHHPGAGATIQWLTLDRATLAPVDTGEVKGNAACCSGSSQMSLADLAKTLDDPDGDRIVLIAIPPGRITLTPDQLDEFNEALALIGVEPLSADEFRVSGDQVSILGIPGAPLGTGWVWRNGSAQIPSKTGAAAPTQGWLMPDGTQASDQRFLLRFQPQRQAFDTQAPESSATQNAMTIAAATVHSESLPAGTAGFQVVEVDPYDMAVEGNQTFVTNGSDDAGDGLEAMAAFLDRIRANGTYAAVQSIGNVGYRASAWGAVSSSLIALGANPHGFNFLDPAKAGSHYAFLGGPSLSRAEVAQSSSNLLEGTTKDAYQRGSLDGHLTMRHDGVYAPAFDDATVGGGAVYDGVFRPATPWPHATGPEAPAYAAAMTYLTSQLDDFKADYTDIRDSYLRRAFLGVQDSVYHDSLGNDPGSLYGAKYPGDGTTCAEKPGTPVDDPPVYSRDQFCDLVNELAKEFKWIDNTRSLFDAYEKALDRQQGKSGLDLATIGDQIDEQLSGSDNELVTLIGYLLNDIAEVGEVEGAPFGLFATLFEIGSYVASDGNGEPISDRIAARSDQLAKEMADSVADTEDAMDAVRAVAISDYGRLSTVGQLATSATPSVPNLVSGLELGADRYFTTALLRVGYEPWLLKPDRESDFPRPMPPATCRLAIERGPGPFQWTNVPESAWIGFRRAPDGLKDDFQTIVMTPPRSITHVAPPEEITDRMFKPTGEHPAGVRPTSYGLEKSTWFWQLGDPQRGDTCYTIDSGD</sequence>
<feature type="chain" id="PRO_5003531790" description="Peptidase S8/S53 domain-containing protein" evidence="2">
    <location>
        <begin position="25"/>
        <end position="1093"/>
    </location>
</feature>
<keyword evidence="2" id="KW-0732">Signal</keyword>
<keyword evidence="4" id="KW-1185">Reference proteome</keyword>
<proteinExistence type="predicted"/>
<protein>
    <recommendedName>
        <fullName evidence="5">Peptidase S8/S53 domain-containing protein</fullName>
    </recommendedName>
</protein>
<dbReference type="Proteomes" id="UP000005143">
    <property type="component" value="Unassembled WGS sequence"/>
</dbReference>
<comment type="caution">
    <text evidence="3">The sequence shown here is derived from an EMBL/GenBank/DDBJ whole genome shotgun (WGS) entry which is preliminary data.</text>
</comment>
<dbReference type="InterPro" id="IPR013783">
    <property type="entry name" value="Ig-like_fold"/>
</dbReference>
<dbReference type="Gene3D" id="2.60.40.10">
    <property type="entry name" value="Immunoglobulins"/>
    <property type="match status" value="1"/>
</dbReference>
<organism evidence="3 4">
    <name type="scientific">Patulibacter medicamentivorans</name>
    <dbReference type="NCBI Taxonomy" id="1097667"/>
    <lineage>
        <taxon>Bacteria</taxon>
        <taxon>Bacillati</taxon>
        <taxon>Actinomycetota</taxon>
        <taxon>Thermoleophilia</taxon>
        <taxon>Solirubrobacterales</taxon>
        <taxon>Patulibacteraceae</taxon>
        <taxon>Patulibacter</taxon>
    </lineage>
</organism>
<evidence type="ECO:0008006" key="5">
    <source>
        <dbReference type="Google" id="ProtNLM"/>
    </source>
</evidence>
<feature type="signal peptide" evidence="2">
    <location>
        <begin position="1"/>
        <end position="24"/>
    </location>
</feature>
<dbReference type="RefSeq" id="WP_007569961.1">
    <property type="nucleotide sequence ID" value="NZ_AGUD01000006.1"/>
</dbReference>
<accession>H0E0C9</accession>
<dbReference type="GO" id="GO:0005975">
    <property type="term" value="P:carbohydrate metabolic process"/>
    <property type="evidence" value="ECO:0007669"/>
    <property type="project" value="UniProtKB-ARBA"/>
</dbReference>